<evidence type="ECO:0000256" key="8">
    <source>
        <dbReference type="SAM" id="MobiDB-lite"/>
    </source>
</evidence>
<evidence type="ECO:0000313" key="9">
    <source>
        <dbReference type="EMBL" id="KAF1984603.1"/>
    </source>
</evidence>
<evidence type="ECO:0000256" key="5">
    <source>
        <dbReference type="ARBA" id="ARBA00023128"/>
    </source>
</evidence>
<keyword evidence="10" id="KW-1185">Reference proteome</keyword>
<gene>
    <name evidence="9" type="ORF">K402DRAFT_359104</name>
</gene>
<keyword evidence="5" id="KW-0496">Mitochondrion</keyword>
<sequence length="491" mass="54442">MPPLPGPRWALRTSLDAFHSQWLLNSSLAVPAAQKSAFSTTSLLSARAAATAPPPKPRRQENTPVKGVRKTYSVKKARKVSTAKPPGPGERKAMRKRIILSNTNALEVQGLKKLEKEMFAGGKELKELSGKMMGLEDNTIDQLKAVQAFQPRQGWKMFRWPSVLMRKEAVDVGHALQNAENNKTSFRRVLVGDKHSGKSVLMLQAQAMAFLKGWVVIPIPDAQELTVAHTAYAPLPESDPPIYVQKNYTAELLTKISNANQAILSTMVLSQQHKLPIPVQNNISLDRFASLGARDPELAYPFFIALWKELTMPSQEGDGMQRRPVMLALDNLQHVMRPSEYLDPDLNKIHAHDLALVKHFMDHLCGSKPLPNGGAVLAALSESNRLKTKELDYLIKRNEALAAGPLMPEQTMPLWSPFAKMDEKIEASMADVEILRLKGLSREEARSIMEYWALSGLLRQKVTEAFVGEKWTLAGGGNLGEMEKAAVGMRV</sequence>
<evidence type="ECO:0000256" key="1">
    <source>
        <dbReference type="ARBA" id="ARBA00004173"/>
    </source>
</evidence>
<proteinExistence type="inferred from homology"/>
<dbReference type="Proteomes" id="UP000800041">
    <property type="component" value="Unassembled WGS sequence"/>
</dbReference>
<keyword evidence="3" id="KW-0809">Transit peptide</keyword>
<dbReference type="PANTHER" id="PTHR12810:SF0">
    <property type="entry name" value="SMALL RIBOSOMAL SUBUNIT PROTEIN MS29"/>
    <property type="match status" value="1"/>
</dbReference>
<evidence type="ECO:0000256" key="6">
    <source>
        <dbReference type="ARBA" id="ARBA00023274"/>
    </source>
</evidence>
<evidence type="ECO:0000256" key="2">
    <source>
        <dbReference type="ARBA" id="ARBA00009863"/>
    </source>
</evidence>
<feature type="region of interest" description="Disordered" evidence="8">
    <location>
        <begin position="48"/>
        <end position="70"/>
    </location>
</feature>
<dbReference type="OrthoDB" id="274828at2759"/>
<dbReference type="InterPro" id="IPR019368">
    <property type="entry name" value="Ribosomal_mS29"/>
</dbReference>
<accession>A0A6G1GUG9</accession>
<comment type="subcellular location">
    <subcellularLocation>
        <location evidence="1">Mitochondrion</location>
    </subcellularLocation>
</comment>
<dbReference type="Pfam" id="PF10236">
    <property type="entry name" value="DAP3"/>
    <property type="match status" value="1"/>
</dbReference>
<dbReference type="AlphaFoldDB" id="A0A6G1GUG9"/>
<protein>
    <recommendedName>
        <fullName evidence="7">Small ribosomal subunit protein mS29</fullName>
    </recommendedName>
</protein>
<dbReference type="GO" id="GO:0005763">
    <property type="term" value="C:mitochondrial small ribosomal subunit"/>
    <property type="evidence" value="ECO:0007669"/>
    <property type="project" value="TreeGrafter"/>
</dbReference>
<evidence type="ECO:0000256" key="7">
    <source>
        <dbReference type="ARBA" id="ARBA00035140"/>
    </source>
</evidence>
<name>A0A6G1GUG9_9PEZI</name>
<keyword evidence="4 9" id="KW-0689">Ribosomal protein</keyword>
<keyword evidence="6" id="KW-0687">Ribonucleoprotein</keyword>
<organism evidence="9 10">
    <name type="scientific">Aulographum hederae CBS 113979</name>
    <dbReference type="NCBI Taxonomy" id="1176131"/>
    <lineage>
        <taxon>Eukaryota</taxon>
        <taxon>Fungi</taxon>
        <taxon>Dikarya</taxon>
        <taxon>Ascomycota</taxon>
        <taxon>Pezizomycotina</taxon>
        <taxon>Dothideomycetes</taxon>
        <taxon>Pleosporomycetidae</taxon>
        <taxon>Aulographales</taxon>
        <taxon>Aulographaceae</taxon>
    </lineage>
</organism>
<evidence type="ECO:0000313" key="10">
    <source>
        <dbReference type="Proteomes" id="UP000800041"/>
    </source>
</evidence>
<dbReference type="GO" id="GO:0003735">
    <property type="term" value="F:structural constituent of ribosome"/>
    <property type="evidence" value="ECO:0007669"/>
    <property type="project" value="TreeGrafter"/>
</dbReference>
<evidence type="ECO:0000256" key="3">
    <source>
        <dbReference type="ARBA" id="ARBA00022946"/>
    </source>
</evidence>
<evidence type="ECO:0000256" key="4">
    <source>
        <dbReference type="ARBA" id="ARBA00022980"/>
    </source>
</evidence>
<comment type="similarity">
    <text evidence="2">Belongs to the mitochondrion-specific ribosomal protein mS29 family.</text>
</comment>
<dbReference type="EMBL" id="ML977167">
    <property type="protein sequence ID" value="KAF1984603.1"/>
    <property type="molecule type" value="Genomic_DNA"/>
</dbReference>
<dbReference type="PANTHER" id="PTHR12810">
    <property type="entry name" value="MITOCHONDRIAL 28S RIBOSOMAL PROTEIN S29"/>
    <property type="match status" value="1"/>
</dbReference>
<reference evidence="9" key="1">
    <citation type="journal article" date="2020" name="Stud. Mycol.">
        <title>101 Dothideomycetes genomes: a test case for predicting lifestyles and emergence of pathogens.</title>
        <authorList>
            <person name="Haridas S."/>
            <person name="Albert R."/>
            <person name="Binder M."/>
            <person name="Bloem J."/>
            <person name="Labutti K."/>
            <person name="Salamov A."/>
            <person name="Andreopoulos B."/>
            <person name="Baker S."/>
            <person name="Barry K."/>
            <person name="Bills G."/>
            <person name="Bluhm B."/>
            <person name="Cannon C."/>
            <person name="Castanera R."/>
            <person name="Culley D."/>
            <person name="Daum C."/>
            <person name="Ezra D."/>
            <person name="Gonzalez J."/>
            <person name="Henrissat B."/>
            <person name="Kuo A."/>
            <person name="Liang C."/>
            <person name="Lipzen A."/>
            <person name="Lutzoni F."/>
            <person name="Magnuson J."/>
            <person name="Mondo S."/>
            <person name="Nolan M."/>
            <person name="Ohm R."/>
            <person name="Pangilinan J."/>
            <person name="Park H.-J."/>
            <person name="Ramirez L."/>
            <person name="Alfaro M."/>
            <person name="Sun H."/>
            <person name="Tritt A."/>
            <person name="Yoshinaga Y."/>
            <person name="Zwiers L.-H."/>
            <person name="Turgeon B."/>
            <person name="Goodwin S."/>
            <person name="Spatafora J."/>
            <person name="Crous P."/>
            <person name="Grigoriev I."/>
        </authorList>
    </citation>
    <scope>NUCLEOTIDE SEQUENCE</scope>
    <source>
        <strain evidence="9">CBS 113979</strain>
    </source>
</reference>